<dbReference type="PANTHER" id="PTHR43383:SF2">
    <property type="entry name" value="AMIDOHYDROLASE 2 FAMILY PROTEIN"/>
    <property type="match status" value="1"/>
</dbReference>
<dbReference type="Pfam" id="PF07727">
    <property type="entry name" value="RVT_2"/>
    <property type="match status" value="1"/>
</dbReference>
<protein>
    <submittedName>
        <fullName evidence="1">Uncharacterized protein</fullName>
    </submittedName>
</protein>
<proteinExistence type="predicted"/>
<reference evidence="1" key="2">
    <citation type="journal article" date="2015" name="Data Brief">
        <title>Shoot transcriptome of the giant reed, Arundo donax.</title>
        <authorList>
            <person name="Barrero R.A."/>
            <person name="Guerrero F.D."/>
            <person name="Moolhuijzen P."/>
            <person name="Goolsby J.A."/>
            <person name="Tidwell J."/>
            <person name="Bellgard S.E."/>
            <person name="Bellgard M.I."/>
        </authorList>
    </citation>
    <scope>NUCLEOTIDE SEQUENCE</scope>
    <source>
        <tissue evidence="1">Shoot tissue taken approximately 20 cm above the soil surface</tissue>
    </source>
</reference>
<dbReference type="InterPro" id="IPR013103">
    <property type="entry name" value="RVT_2"/>
</dbReference>
<dbReference type="SUPFAM" id="SSF56672">
    <property type="entry name" value="DNA/RNA polymerases"/>
    <property type="match status" value="1"/>
</dbReference>
<accession>A0A0A8XNX3</accession>
<dbReference type="InterPro" id="IPR043502">
    <property type="entry name" value="DNA/RNA_pol_sf"/>
</dbReference>
<dbReference type="AlphaFoldDB" id="A0A0A8XNX3"/>
<organism evidence="1">
    <name type="scientific">Arundo donax</name>
    <name type="common">Giant reed</name>
    <name type="synonym">Donax arundinaceus</name>
    <dbReference type="NCBI Taxonomy" id="35708"/>
    <lineage>
        <taxon>Eukaryota</taxon>
        <taxon>Viridiplantae</taxon>
        <taxon>Streptophyta</taxon>
        <taxon>Embryophyta</taxon>
        <taxon>Tracheophyta</taxon>
        <taxon>Spermatophyta</taxon>
        <taxon>Magnoliopsida</taxon>
        <taxon>Liliopsida</taxon>
        <taxon>Poales</taxon>
        <taxon>Poaceae</taxon>
        <taxon>PACMAD clade</taxon>
        <taxon>Arundinoideae</taxon>
        <taxon>Arundineae</taxon>
        <taxon>Arundo</taxon>
    </lineage>
</organism>
<name>A0A0A8XNX3_ARUDO</name>
<evidence type="ECO:0000313" key="1">
    <source>
        <dbReference type="EMBL" id="JAD15359.1"/>
    </source>
</evidence>
<dbReference type="EMBL" id="GBRH01282536">
    <property type="protein sequence ID" value="JAD15359.1"/>
    <property type="molecule type" value="Transcribed_RNA"/>
</dbReference>
<sequence length="183" mass="21102">MSFIASLDSVTIPTNWKSAKEGPKWREAMLEEMRALEKNKTWELMDLPPGKQPIGCKWVFTIKHTPEGKVDRYKARLVAKGYTQTYGIDYDETFAPVAEMNSVRTLISCAVNLDCDIYQMDVKNAFLHGDLREEVYMHIPPGFETSQTKGKVLRLFGSLYGLKQSPRAWFNHFRQAMIKRGYI</sequence>
<reference evidence="1" key="1">
    <citation type="submission" date="2014-09" db="EMBL/GenBank/DDBJ databases">
        <authorList>
            <person name="Magalhaes I.L.F."/>
            <person name="Oliveira U."/>
            <person name="Santos F.R."/>
            <person name="Vidigal T.H.D.A."/>
            <person name="Brescovit A.D."/>
            <person name="Santos A.J."/>
        </authorList>
    </citation>
    <scope>NUCLEOTIDE SEQUENCE</scope>
    <source>
        <tissue evidence="1">Shoot tissue taken approximately 20 cm above the soil surface</tissue>
    </source>
</reference>
<dbReference type="PANTHER" id="PTHR43383">
    <property type="entry name" value="NODULIN 6"/>
    <property type="match status" value="1"/>
</dbReference>